<dbReference type="EMBL" id="CP037968">
    <property type="protein sequence ID" value="QYZ79761.1"/>
    <property type="molecule type" value="Genomic_DNA"/>
</dbReference>
<dbReference type="InterPro" id="IPR004864">
    <property type="entry name" value="LEA_2"/>
</dbReference>
<evidence type="ECO:0000259" key="1">
    <source>
        <dbReference type="SMART" id="SM00769"/>
    </source>
</evidence>
<dbReference type="SMART" id="SM00769">
    <property type="entry name" value="WHy"/>
    <property type="match status" value="1"/>
</dbReference>
<dbReference type="Gene3D" id="2.60.40.1820">
    <property type="match status" value="1"/>
</dbReference>
<dbReference type="AlphaFoldDB" id="A0A8G1A2C9"/>
<proteinExistence type="predicted"/>
<sequence>MMKLTPILAILAIAVFTAGCTSEPPVGPPKVTVTGVAVSDLSLESMDLVVILAVDNPNPIEVTISKVELDVSYSKDRAEVLLGSGTAGPIIVPASNRTEFTVPITMDNAAMLSAAAILLLSGELEVKAEGMATIDAGVASFDVPFEKTENVVVRD</sequence>
<feature type="domain" description="Water stress and hypersensitive response" evidence="1">
    <location>
        <begin position="31"/>
        <end position="151"/>
    </location>
</feature>
<evidence type="ECO:0000313" key="3">
    <source>
        <dbReference type="Proteomes" id="UP000826709"/>
    </source>
</evidence>
<gene>
    <name evidence="2" type="ORF">E2N92_10135</name>
</gene>
<accession>A0A8G1A2C9</accession>
<dbReference type="PROSITE" id="PS51257">
    <property type="entry name" value="PROKAR_LIPOPROTEIN"/>
    <property type="match status" value="1"/>
</dbReference>
<dbReference type="KEGG" id="mfk:E2N92_10135"/>
<name>A0A8G1A2C9_9EURY</name>
<keyword evidence="3" id="KW-1185">Reference proteome</keyword>
<reference evidence="2" key="1">
    <citation type="journal article" date="2005" name="Int. J. Syst. Evol. Microbiol.">
        <title>Methanofollis formosanus sp. nov., isolated from a fish pond.</title>
        <authorList>
            <person name="Wu S.Y."/>
            <person name="Chen S.C."/>
            <person name="Lai M.C."/>
        </authorList>
    </citation>
    <scope>NUCLEOTIDE SEQUENCE</scope>
    <source>
        <strain evidence="2">ML15</strain>
    </source>
</reference>
<protein>
    <recommendedName>
        <fullName evidence="1">Water stress and hypersensitive response domain-containing protein</fullName>
    </recommendedName>
</protein>
<dbReference type="GO" id="GO:0009269">
    <property type="term" value="P:response to desiccation"/>
    <property type="evidence" value="ECO:0007669"/>
    <property type="project" value="InterPro"/>
</dbReference>
<dbReference type="Pfam" id="PF03168">
    <property type="entry name" value="LEA_2"/>
    <property type="match status" value="1"/>
</dbReference>
<evidence type="ECO:0000313" key="2">
    <source>
        <dbReference type="EMBL" id="QYZ79761.1"/>
    </source>
</evidence>
<organism evidence="2 3">
    <name type="scientific">Methanofollis formosanus</name>
    <dbReference type="NCBI Taxonomy" id="299308"/>
    <lineage>
        <taxon>Archaea</taxon>
        <taxon>Methanobacteriati</taxon>
        <taxon>Methanobacteriota</taxon>
        <taxon>Stenosarchaea group</taxon>
        <taxon>Methanomicrobia</taxon>
        <taxon>Methanomicrobiales</taxon>
        <taxon>Methanomicrobiaceae</taxon>
        <taxon>Methanofollis</taxon>
    </lineage>
</organism>
<dbReference type="InterPro" id="IPR013990">
    <property type="entry name" value="WHy-dom"/>
</dbReference>
<reference evidence="2" key="2">
    <citation type="submission" date="2019-03" db="EMBL/GenBank/DDBJ databases">
        <authorList>
            <person name="Chen S.-C."/>
            <person name="Wu S.-Y."/>
            <person name="Lai M.-C."/>
        </authorList>
    </citation>
    <scope>NUCLEOTIDE SEQUENCE</scope>
    <source>
        <strain evidence="2">ML15</strain>
    </source>
</reference>
<dbReference type="Proteomes" id="UP000826709">
    <property type="component" value="Chromosome"/>
</dbReference>
<dbReference type="SUPFAM" id="SSF117070">
    <property type="entry name" value="LEA14-like"/>
    <property type="match status" value="1"/>
</dbReference>